<sequence>MNNTVFLLLGICYGQKIEIIFMRDRVTAIEVFSPDTCLMYVVYSEIEVICRCCLADQGSPPLVNVSVKGFAVCKSFETPDFEVKPKMLYSEIKCDKLPIKSAIFMF</sequence>
<evidence type="ECO:0000313" key="2">
    <source>
        <dbReference type="Proteomes" id="UP000031668"/>
    </source>
</evidence>
<reference evidence="1 2" key="1">
    <citation type="journal article" date="2014" name="Genome Biol. Evol.">
        <title>The genome of the myxosporean Thelohanellus kitauei shows adaptations to nutrient acquisition within its fish host.</title>
        <authorList>
            <person name="Yang Y."/>
            <person name="Xiong J."/>
            <person name="Zhou Z."/>
            <person name="Huo F."/>
            <person name="Miao W."/>
            <person name="Ran C."/>
            <person name="Liu Y."/>
            <person name="Zhang J."/>
            <person name="Feng J."/>
            <person name="Wang M."/>
            <person name="Wang M."/>
            <person name="Wang L."/>
            <person name="Yao B."/>
        </authorList>
    </citation>
    <scope>NUCLEOTIDE SEQUENCE [LARGE SCALE GENOMIC DNA]</scope>
    <source>
        <strain evidence="1">Wuqing</strain>
    </source>
</reference>
<dbReference type="Proteomes" id="UP000031668">
    <property type="component" value="Unassembled WGS sequence"/>
</dbReference>
<organism evidence="1 2">
    <name type="scientific">Thelohanellus kitauei</name>
    <name type="common">Myxosporean</name>
    <dbReference type="NCBI Taxonomy" id="669202"/>
    <lineage>
        <taxon>Eukaryota</taxon>
        <taxon>Metazoa</taxon>
        <taxon>Cnidaria</taxon>
        <taxon>Myxozoa</taxon>
        <taxon>Myxosporea</taxon>
        <taxon>Bivalvulida</taxon>
        <taxon>Platysporina</taxon>
        <taxon>Myxobolidae</taxon>
        <taxon>Thelohanellus</taxon>
    </lineage>
</organism>
<proteinExistence type="predicted"/>
<evidence type="ECO:0000313" key="1">
    <source>
        <dbReference type="EMBL" id="KII61566.1"/>
    </source>
</evidence>
<comment type="caution">
    <text evidence="1">The sequence shown here is derived from an EMBL/GenBank/DDBJ whole genome shotgun (WGS) entry which is preliminary data.</text>
</comment>
<accession>A0A0C2MIW0</accession>
<protein>
    <submittedName>
        <fullName evidence="1">Uncharacterized protein</fullName>
    </submittedName>
</protein>
<dbReference type="EMBL" id="JWZT01005324">
    <property type="protein sequence ID" value="KII61566.1"/>
    <property type="molecule type" value="Genomic_DNA"/>
</dbReference>
<dbReference type="AlphaFoldDB" id="A0A0C2MIW0"/>
<name>A0A0C2MIW0_THEKT</name>
<gene>
    <name evidence="1" type="ORF">RF11_10899</name>
</gene>
<keyword evidence="2" id="KW-1185">Reference proteome</keyword>